<dbReference type="PRINTS" id="PR01463">
    <property type="entry name" value="EAGCHANLFMLY"/>
</dbReference>
<evidence type="ECO:0000256" key="5">
    <source>
        <dbReference type="SAM" id="Phobius"/>
    </source>
</evidence>
<feature type="transmembrane region" description="Helical" evidence="5">
    <location>
        <begin position="264"/>
        <end position="284"/>
    </location>
</feature>
<protein>
    <recommendedName>
        <fullName evidence="6">Ion transport domain-containing protein</fullName>
    </recommendedName>
</protein>
<comment type="subcellular location">
    <subcellularLocation>
        <location evidence="1">Membrane</location>
        <topology evidence="1">Multi-pass membrane protein</topology>
    </subcellularLocation>
</comment>
<accession>A0ABD3NAA3</accession>
<name>A0ABD3NAA3_9STRA</name>
<evidence type="ECO:0000259" key="6">
    <source>
        <dbReference type="Pfam" id="PF00520"/>
    </source>
</evidence>
<feature type="transmembrane region" description="Helical" evidence="5">
    <location>
        <begin position="291"/>
        <end position="313"/>
    </location>
</feature>
<organism evidence="7 8">
    <name type="scientific">Cyclotella atomus</name>
    <dbReference type="NCBI Taxonomy" id="382360"/>
    <lineage>
        <taxon>Eukaryota</taxon>
        <taxon>Sar</taxon>
        <taxon>Stramenopiles</taxon>
        <taxon>Ochrophyta</taxon>
        <taxon>Bacillariophyta</taxon>
        <taxon>Coscinodiscophyceae</taxon>
        <taxon>Thalassiosirophycidae</taxon>
        <taxon>Stephanodiscales</taxon>
        <taxon>Stephanodiscaceae</taxon>
        <taxon>Cyclotella</taxon>
    </lineage>
</organism>
<evidence type="ECO:0000256" key="2">
    <source>
        <dbReference type="ARBA" id="ARBA00022692"/>
    </source>
</evidence>
<dbReference type="InterPro" id="IPR005821">
    <property type="entry name" value="Ion_trans_dom"/>
</dbReference>
<feature type="transmembrane region" description="Helical" evidence="5">
    <location>
        <begin position="196"/>
        <end position="223"/>
    </location>
</feature>
<gene>
    <name evidence="7" type="ORF">ACHAWO_010979</name>
</gene>
<feature type="transmembrane region" description="Helical" evidence="5">
    <location>
        <begin position="156"/>
        <end position="175"/>
    </location>
</feature>
<comment type="caution">
    <text evidence="7">The sequence shown here is derived from an EMBL/GenBank/DDBJ whole genome shotgun (WGS) entry which is preliminary data.</text>
</comment>
<evidence type="ECO:0000313" key="7">
    <source>
        <dbReference type="EMBL" id="KAL3772298.1"/>
    </source>
</evidence>
<dbReference type="Gene3D" id="1.10.287.70">
    <property type="match status" value="1"/>
</dbReference>
<keyword evidence="8" id="KW-1185">Reference proteome</keyword>
<proteinExistence type="predicted"/>
<dbReference type="PANTHER" id="PTHR10217">
    <property type="entry name" value="VOLTAGE AND LIGAND GATED POTASSIUM CHANNEL"/>
    <property type="match status" value="1"/>
</dbReference>
<dbReference type="AlphaFoldDB" id="A0ABD3NAA3"/>
<sequence>MTAAAAAPQSIVKHKIKPEDVSPSLKGIKYVIFPNQKFAEYWDFLIILVIIYYAVYIPFHLGISGGYLGLTNKWWLAFNLLVNSILLIDTFLVFFRAYRDDRGVLIYSLKRIREHYIKSGWFFINLLACIPGSTISQGRIPEFDEETMDAALADKGGAAFFFLFEVFKLFRLLRFRRLLSESLLVKRAWEMINIETALALKFTFLISLISHWIACLWSFIAFLEAKSFGNPMLESLNWISNWYNGSYVEGGLNPIGWENYLDRYWLSLFWAIQSITSIGYGNIAPVTTAEFAYANFLMLLCGIFWAYIIGALVDAVSAMGSLSKEYVDKMDLCNQMVKDFTVGRLPQSVTGSPVEELKVSKRVRRFITESRDKATTKSMDFEFAETLEERYPTLSILSPELKKLCALHLTHTLIETVPYLSSKFLSPEEQAHIAFNSYHMEFCSGEKFQSHPDYGRGILIFRLGFGFTVRKCAGSELRWRKGLTGYPADVDEVLVDDDYYPEWQLIYHFAGFTKVFFIPRTVIMEILEKNPRAWKECALYRFVAASIVLKSMDRKISSSTRKIMEGSFGSPENVDTII</sequence>
<reference evidence="7 8" key="1">
    <citation type="submission" date="2024-10" db="EMBL/GenBank/DDBJ databases">
        <title>Updated reference genomes for cyclostephanoid diatoms.</title>
        <authorList>
            <person name="Roberts W.R."/>
            <person name="Alverson A.J."/>
        </authorList>
    </citation>
    <scope>NUCLEOTIDE SEQUENCE [LARGE SCALE GENOMIC DNA]</scope>
    <source>
        <strain evidence="7 8">AJA010-31</strain>
    </source>
</reference>
<feature type="transmembrane region" description="Helical" evidence="5">
    <location>
        <begin position="44"/>
        <end position="68"/>
    </location>
</feature>
<feature type="transmembrane region" description="Helical" evidence="5">
    <location>
        <begin position="74"/>
        <end position="95"/>
    </location>
</feature>
<feature type="transmembrane region" description="Helical" evidence="5">
    <location>
        <begin position="116"/>
        <end position="136"/>
    </location>
</feature>
<dbReference type="InterPro" id="IPR050818">
    <property type="entry name" value="KCNH_animal-type"/>
</dbReference>
<evidence type="ECO:0000313" key="8">
    <source>
        <dbReference type="Proteomes" id="UP001530400"/>
    </source>
</evidence>
<dbReference type="EMBL" id="JALLPJ020001270">
    <property type="protein sequence ID" value="KAL3772298.1"/>
    <property type="molecule type" value="Genomic_DNA"/>
</dbReference>
<evidence type="ECO:0000256" key="1">
    <source>
        <dbReference type="ARBA" id="ARBA00004141"/>
    </source>
</evidence>
<feature type="domain" description="Ion transport" evidence="6">
    <location>
        <begin position="40"/>
        <end position="320"/>
    </location>
</feature>
<dbReference type="PANTHER" id="PTHR10217:SF435">
    <property type="entry name" value="POTASSIUM VOLTAGE-GATED CHANNEL PROTEIN EAG"/>
    <property type="match status" value="1"/>
</dbReference>
<dbReference type="SUPFAM" id="SSF81324">
    <property type="entry name" value="Voltage-gated potassium channels"/>
    <property type="match status" value="1"/>
</dbReference>
<keyword evidence="3 5" id="KW-1133">Transmembrane helix</keyword>
<dbReference type="Proteomes" id="UP001530400">
    <property type="component" value="Unassembled WGS sequence"/>
</dbReference>
<evidence type="ECO:0000256" key="4">
    <source>
        <dbReference type="ARBA" id="ARBA00023136"/>
    </source>
</evidence>
<dbReference type="Pfam" id="PF00520">
    <property type="entry name" value="Ion_trans"/>
    <property type="match status" value="1"/>
</dbReference>
<evidence type="ECO:0000256" key="3">
    <source>
        <dbReference type="ARBA" id="ARBA00022989"/>
    </source>
</evidence>
<keyword evidence="2 5" id="KW-0812">Transmembrane</keyword>
<dbReference type="GO" id="GO:0016020">
    <property type="term" value="C:membrane"/>
    <property type="evidence" value="ECO:0007669"/>
    <property type="project" value="UniProtKB-SubCell"/>
</dbReference>
<dbReference type="InterPro" id="IPR003938">
    <property type="entry name" value="K_chnl_volt-dep_EAG/ELK/ERG"/>
</dbReference>
<keyword evidence="4 5" id="KW-0472">Membrane</keyword>